<protein>
    <submittedName>
        <fullName evidence="2">Uncharacterized protein</fullName>
    </submittedName>
</protein>
<dbReference type="Proteomes" id="UP000028828">
    <property type="component" value="Unassembled WGS sequence"/>
</dbReference>
<feature type="compositionally biased region" description="Basic residues" evidence="1">
    <location>
        <begin position="59"/>
        <end position="71"/>
    </location>
</feature>
<proteinExistence type="predicted"/>
<sequence length="104" mass="12090">MIHGNADTRGSTVFVAMHVGRVFTRNDRLPKLYVDSDEDQQSRETSSQTMSVSLTSGQRRAHVKRRRKRRLEKTCSTNSQTEIDAYVHTHMYPWMSIRHCDVHA</sequence>
<accession>A0A086L2F9</accession>
<gene>
    <name evidence="2" type="ORF">TGP89_418540</name>
</gene>
<evidence type="ECO:0000313" key="3">
    <source>
        <dbReference type="Proteomes" id="UP000028828"/>
    </source>
</evidence>
<dbReference type="VEuPathDB" id="ToxoDB:TGP89_418540"/>
<comment type="caution">
    <text evidence="2">The sequence shown here is derived from an EMBL/GenBank/DDBJ whole genome shotgun (WGS) entry which is preliminary data.</text>
</comment>
<dbReference type="EMBL" id="AEYI02000251">
    <property type="protein sequence ID" value="KFG50827.1"/>
    <property type="molecule type" value="Genomic_DNA"/>
</dbReference>
<dbReference type="AlphaFoldDB" id="A0A086L2F9"/>
<feature type="compositionally biased region" description="Polar residues" evidence="1">
    <location>
        <begin position="43"/>
        <end position="58"/>
    </location>
</feature>
<feature type="region of interest" description="Disordered" evidence="1">
    <location>
        <begin position="34"/>
        <end position="76"/>
    </location>
</feature>
<organism evidence="2 3">
    <name type="scientific">Toxoplasma gondii p89</name>
    <dbReference type="NCBI Taxonomy" id="943119"/>
    <lineage>
        <taxon>Eukaryota</taxon>
        <taxon>Sar</taxon>
        <taxon>Alveolata</taxon>
        <taxon>Apicomplexa</taxon>
        <taxon>Conoidasida</taxon>
        <taxon>Coccidia</taxon>
        <taxon>Eucoccidiorida</taxon>
        <taxon>Eimeriorina</taxon>
        <taxon>Sarcocystidae</taxon>
        <taxon>Toxoplasma</taxon>
    </lineage>
</organism>
<evidence type="ECO:0000256" key="1">
    <source>
        <dbReference type="SAM" id="MobiDB-lite"/>
    </source>
</evidence>
<reference evidence="2 3" key="1">
    <citation type="submission" date="2014-03" db="EMBL/GenBank/DDBJ databases">
        <authorList>
            <person name="Sibley D."/>
            <person name="Venepally P."/>
            <person name="Karamycheva S."/>
            <person name="Hadjithomas M."/>
            <person name="Khan A."/>
            <person name="Brunk B."/>
            <person name="Roos D."/>
            <person name="Caler E."/>
            <person name="Lorenzi H."/>
        </authorList>
    </citation>
    <scope>NUCLEOTIDE SEQUENCE [LARGE SCALE GENOMIC DNA]</scope>
    <source>
        <strain evidence="3">p89</strain>
    </source>
</reference>
<evidence type="ECO:0000313" key="2">
    <source>
        <dbReference type="EMBL" id="KFG50827.1"/>
    </source>
</evidence>
<name>A0A086L2F9_TOXGO</name>